<evidence type="ECO:0000256" key="13">
    <source>
        <dbReference type="ARBA" id="ARBA00023295"/>
    </source>
</evidence>
<feature type="domain" description="Formamidopyrimidine-DNA glycosylase catalytic" evidence="16">
    <location>
        <begin position="1"/>
        <end position="84"/>
    </location>
</feature>
<keyword evidence="6 14" id="KW-0863">Zinc-finger</keyword>
<evidence type="ECO:0000256" key="11">
    <source>
        <dbReference type="ARBA" id="ARBA00023239"/>
    </source>
</evidence>
<comment type="catalytic activity">
    <reaction evidence="1">
        <text>Hydrolysis of DNA containing ring-opened 7-methylguanine residues, releasing 2,6-diamino-4-hydroxy-5-(N-methyl)formamidopyrimidine.</text>
        <dbReference type="EC" id="3.2.2.23"/>
    </reaction>
</comment>
<dbReference type="Gene3D" id="1.10.8.50">
    <property type="match status" value="1"/>
</dbReference>
<keyword evidence="12" id="KW-0511">Multifunctional enzyme</keyword>
<dbReference type="EMBL" id="BLJE01000001">
    <property type="protein sequence ID" value="GFE63957.1"/>
    <property type="molecule type" value="Genomic_DNA"/>
</dbReference>
<dbReference type="GO" id="GO:0006284">
    <property type="term" value="P:base-excision repair"/>
    <property type="evidence" value="ECO:0007669"/>
    <property type="project" value="InterPro"/>
</dbReference>
<name>A0A6N6JD97_9RHOB</name>
<evidence type="ECO:0000256" key="6">
    <source>
        <dbReference type="ARBA" id="ARBA00022771"/>
    </source>
</evidence>
<evidence type="ECO:0000256" key="8">
    <source>
        <dbReference type="ARBA" id="ARBA00022833"/>
    </source>
</evidence>
<dbReference type="GO" id="GO:0008534">
    <property type="term" value="F:oxidized purine nucleobase lesion DNA N-glycosylase activity"/>
    <property type="evidence" value="ECO:0007669"/>
    <property type="project" value="UniProtKB-EC"/>
</dbReference>
<reference evidence="17 18" key="1">
    <citation type="submission" date="2019-12" db="EMBL/GenBank/DDBJ databases">
        <title>Litoreibacter badius sp. nov., a novel bacteriochlorophyll a-containing bacterium in the genus Litoreibacter.</title>
        <authorList>
            <person name="Kanamuro M."/>
            <person name="Takabe Y."/>
            <person name="Mori K."/>
            <person name="Takaichi S."/>
            <person name="Hanada S."/>
        </authorList>
    </citation>
    <scope>NUCLEOTIDE SEQUENCE [LARGE SCALE GENOMIC DNA]</scope>
    <source>
        <strain evidence="17 18">K6</strain>
    </source>
</reference>
<evidence type="ECO:0000256" key="1">
    <source>
        <dbReference type="ARBA" id="ARBA00001668"/>
    </source>
</evidence>
<evidence type="ECO:0000259" key="16">
    <source>
        <dbReference type="PROSITE" id="PS51068"/>
    </source>
</evidence>
<evidence type="ECO:0000256" key="12">
    <source>
        <dbReference type="ARBA" id="ARBA00023268"/>
    </source>
</evidence>
<keyword evidence="4" id="KW-0479">Metal-binding</keyword>
<evidence type="ECO:0000313" key="18">
    <source>
        <dbReference type="Proteomes" id="UP000436822"/>
    </source>
</evidence>
<evidence type="ECO:0000256" key="10">
    <source>
        <dbReference type="ARBA" id="ARBA00023204"/>
    </source>
</evidence>
<evidence type="ECO:0000256" key="7">
    <source>
        <dbReference type="ARBA" id="ARBA00022801"/>
    </source>
</evidence>
<keyword evidence="8" id="KW-0862">Zinc</keyword>
<evidence type="ECO:0000256" key="3">
    <source>
        <dbReference type="ARBA" id="ARBA00009409"/>
    </source>
</evidence>
<evidence type="ECO:0000256" key="4">
    <source>
        <dbReference type="ARBA" id="ARBA00022723"/>
    </source>
</evidence>
<dbReference type="GO" id="GO:0016829">
    <property type="term" value="F:lyase activity"/>
    <property type="evidence" value="ECO:0007669"/>
    <property type="project" value="UniProtKB-KW"/>
</dbReference>
<dbReference type="GO" id="GO:0008270">
    <property type="term" value="F:zinc ion binding"/>
    <property type="evidence" value="ECO:0007669"/>
    <property type="project" value="UniProtKB-KW"/>
</dbReference>
<dbReference type="InterPro" id="IPR035937">
    <property type="entry name" value="FPG_N"/>
</dbReference>
<evidence type="ECO:0000259" key="15">
    <source>
        <dbReference type="PROSITE" id="PS51066"/>
    </source>
</evidence>
<dbReference type="GO" id="GO:0003684">
    <property type="term" value="F:damaged DNA binding"/>
    <property type="evidence" value="ECO:0007669"/>
    <property type="project" value="InterPro"/>
</dbReference>
<dbReference type="AlphaFoldDB" id="A0A6N6JD97"/>
<keyword evidence="11" id="KW-0456">Lyase</keyword>
<keyword evidence="10" id="KW-0234">DNA repair</keyword>
<dbReference type="RefSeq" id="WP_207710111.1">
    <property type="nucleotide sequence ID" value="NZ_BLJE01000001.1"/>
</dbReference>
<comment type="cofactor">
    <cofactor evidence="2">
        <name>Zn(2+)</name>
        <dbReference type="ChEBI" id="CHEBI:29105"/>
    </cofactor>
</comment>
<keyword evidence="9" id="KW-0238">DNA-binding</keyword>
<dbReference type="PANTHER" id="PTHR22993:SF9">
    <property type="entry name" value="FORMAMIDOPYRIMIDINE-DNA GLYCOSYLASE"/>
    <property type="match status" value="1"/>
</dbReference>
<dbReference type="PROSITE" id="PS51066">
    <property type="entry name" value="ZF_FPG_2"/>
    <property type="match status" value="1"/>
</dbReference>
<dbReference type="SMART" id="SM01232">
    <property type="entry name" value="H2TH"/>
    <property type="match status" value="1"/>
</dbReference>
<sequence>MSHIEVPDAEARTRLEGRQFSEARRHGKYLFAGSSSGPWLALHMGMAGSVRIYDEEDGQPDYARLVVAFEGTRRLAFRDPRKFGWAKVVETPDAEIEAHDLGPDALEIERDTFKDRVGGGRGTIKGALLDQSKLAGIGNLWADETLYQTGTAPDAKVNTLGDDDLNDIHTAFTRILNGVCDVDAHYKELPDAWLIHRRETGRACTRCDGEIESMKVAGRTTYYCPNHQGTS</sequence>
<dbReference type="InterPro" id="IPR010663">
    <property type="entry name" value="Znf_FPG/IleRS"/>
</dbReference>
<dbReference type="InterPro" id="IPR012319">
    <property type="entry name" value="FPG_cat"/>
</dbReference>
<dbReference type="Pfam" id="PF06831">
    <property type="entry name" value="H2TH"/>
    <property type="match status" value="1"/>
</dbReference>
<gene>
    <name evidence="17" type="primary">mutM_1</name>
    <name evidence="17" type="ORF">KIN_10310</name>
</gene>
<comment type="similarity">
    <text evidence="3">Belongs to the FPG family.</text>
</comment>
<feature type="domain" description="FPG-type" evidence="15">
    <location>
        <begin position="194"/>
        <end position="229"/>
    </location>
</feature>
<dbReference type="SMART" id="SM00898">
    <property type="entry name" value="Fapy_DNA_glyco"/>
    <property type="match status" value="1"/>
</dbReference>
<dbReference type="Pfam" id="PF06827">
    <property type="entry name" value="zf-FPG_IleRS"/>
    <property type="match status" value="1"/>
</dbReference>
<evidence type="ECO:0000256" key="2">
    <source>
        <dbReference type="ARBA" id="ARBA00001947"/>
    </source>
</evidence>
<protein>
    <submittedName>
        <fullName evidence="17">Formamidopyrimidine-DNA glycosylase</fullName>
    </submittedName>
</protein>
<dbReference type="Proteomes" id="UP000436822">
    <property type="component" value="Unassembled WGS sequence"/>
</dbReference>
<comment type="caution">
    <text evidence="17">The sequence shown here is derived from an EMBL/GenBank/DDBJ whole genome shotgun (WGS) entry which is preliminary data.</text>
</comment>
<evidence type="ECO:0000256" key="5">
    <source>
        <dbReference type="ARBA" id="ARBA00022763"/>
    </source>
</evidence>
<proteinExistence type="inferred from homology"/>
<evidence type="ECO:0000256" key="14">
    <source>
        <dbReference type="PROSITE-ProRule" id="PRU00391"/>
    </source>
</evidence>
<dbReference type="Pfam" id="PF01149">
    <property type="entry name" value="Fapy_DNA_glyco"/>
    <property type="match status" value="1"/>
</dbReference>
<keyword evidence="13" id="KW-0326">Glycosidase</keyword>
<dbReference type="PANTHER" id="PTHR22993">
    <property type="entry name" value="FORMAMIDOPYRIMIDINE-DNA GLYCOSYLASE"/>
    <property type="match status" value="1"/>
</dbReference>
<keyword evidence="5" id="KW-0227">DNA damage</keyword>
<dbReference type="InterPro" id="IPR010979">
    <property type="entry name" value="Ribosomal_uS13-like_H2TH"/>
</dbReference>
<organism evidence="17 18">
    <name type="scientific">Litoreibacter roseus</name>
    <dbReference type="NCBI Taxonomy" id="2601869"/>
    <lineage>
        <taxon>Bacteria</taxon>
        <taxon>Pseudomonadati</taxon>
        <taxon>Pseudomonadota</taxon>
        <taxon>Alphaproteobacteria</taxon>
        <taxon>Rhodobacterales</taxon>
        <taxon>Roseobacteraceae</taxon>
        <taxon>Litoreibacter</taxon>
    </lineage>
</organism>
<dbReference type="Gene3D" id="3.20.190.10">
    <property type="entry name" value="MutM-like, N-terminal"/>
    <property type="match status" value="1"/>
</dbReference>
<dbReference type="SUPFAM" id="SSF57716">
    <property type="entry name" value="Glucocorticoid receptor-like (DNA-binding domain)"/>
    <property type="match status" value="1"/>
</dbReference>
<evidence type="ECO:0000313" key="17">
    <source>
        <dbReference type="EMBL" id="GFE63957.1"/>
    </source>
</evidence>
<keyword evidence="7" id="KW-0378">Hydrolase</keyword>
<dbReference type="GO" id="GO:0003906">
    <property type="term" value="F:DNA-(apurinic or apyrimidinic site) endonuclease activity"/>
    <property type="evidence" value="ECO:0007669"/>
    <property type="project" value="InterPro"/>
</dbReference>
<dbReference type="SUPFAM" id="SSF81624">
    <property type="entry name" value="N-terminal domain of MutM-like DNA repair proteins"/>
    <property type="match status" value="1"/>
</dbReference>
<dbReference type="PROSITE" id="PS51068">
    <property type="entry name" value="FPG_CAT"/>
    <property type="match status" value="1"/>
</dbReference>
<evidence type="ECO:0000256" key="9">
    <source>
        <dbReference type="ARBA" id="ARBA00023125"/>
    </source>
</evidence>
<dbReference type="SUPFAM" id="SSF46946">
    <property type="entry name" value="S13-like H2TH domain"/>
    <property type="match status" value="1"/>
</dbReference>
<accession>A0A6N6JD97</accession>
<dbReference type="InterPro" id="IPR015886">
    <property type="entry name" value="H2TH_FPG"/>
</dbReference>
<dbReference type="InterPro" id="IPR000214">
    <property type="entry name" value="Znf_DNA_glyclase/AP_lyase"/>
</dbReference>
<keyword evidence="18" id="KW-1185">Reference proteome</keyword>